<dbReference type="EMBL" id="BOOI01000071">
    <property type="protein sequence ID" value="GIH88025.1"/>
    <property type="molecule type" value="Genomic_DNA"/>
</dbReference>
<dbReference type="RefSeq" id="WP_189243720.1">
    <property type="nucleotide sequence ID" value="NZ_BMQP01000047.1"/>
</dbReference>
<feature type="region of interest" description="Disordered" evidence="1">
    <location>
        <begin position="1"/>
        <end position="45"/>
    </location>
</feature>
<name>A0A8J3WG07_PLARO</name>
<keyword evidence="3" id="KW-1185">Reference proteome</keyword>
<comment type="caution">
    <text evidence="2">The sequence shown here is derived from an EMBL/GenBank/DDBJ whole genome shotgun (WGS) entry which is preliminary data.</text>
</comment>
<protein>
    <submittedName>
        <fullName evidence="2">Uncharacterized protein</fullName>
    </submittedName>
</protein>
<dbReference type="Proteomes" id="UP000655044">
    <property type="component" value="Unassembled WGS sequence"/>
</dbReference>
<sequence>MAETLEAPRAKHGHKGPARATRQRGKTPRVDVSSLPEEERNKPVQTTVRLLPAEYDLAHAEAERLNMSFNGFIALLIARHAATQATDAPQDQQQPTAGPLGTDGQLSGATHPQLPELREAS</sequence>
<gene>
    <name evidence="2" type="ORF">Pro02_64330</name>
</gene>
<feature type="compositionally biased region" description="Basic residues" evidence="1">
    <location>
        <begin position="10"/>
        <end position="27"/>
    </location>
</feature>
<organism evidence="2 3">
    <name type="scientific">Planobispora rosea</name>
    <dbReference type="NCBI Taxonomy" id="35762"/>
    <lineage>
        <taxon>Bacteria</taxon>
        <taxon>Bacillati</taxon>
        <taxon>Actinomycetota</taxon>
        <taxon>Actinomycetes</taxon>
        <taxon>Streptosporangiales</taxon>
        <taxon>Streptosporangiaceae</taxon>
        <taxon>Planobispora</taxon>
    </lineage>
</organism>
<evidence type="ECO:0000313" key="3">
    <source>
        <dbReference type="Proteomes" id="UP000655044"/>
    </source>
</evidence>
<accession>A0A8J3WG07</accession>
<evidence type="ECO:0000313" key="2">
    <source>
        <dbReference type="EMBL" id="GIH88025.1"/>
    </source>
</evidence>
<feature type="region of interest" description="Disordered" evidence="1">
    <location>
        <begin position="82"/>
        <end position="121"/>
    </location>
</feature>
<reference evidence="2" key="1">
    <citation type="submission" date="2021-01" db="EMBL/GenBank/DDBJ databases">
        <title>Whole genome shotgun sequence of Planobispora rosea NBRC 15558.</title>
        <authorList>
            <person name="Komaki H."/>
            <person name="Tamura T."/>
        </authorList>
    </citation>
    <scope>NUCLEOTIDE SEQUENCE</scope>
    <source>
        <strain evidence="2">NBRC 15558</strain>
    </source>
</reference>
<dbReference type="AlphaFoldDB" id="A0A8J3WG07"/>
<proteinExistence type="predicted"/>
<feature type="compositionally biased region" description="Low complexity" evidence="1">
    <location>
        <begin position="82"/>
        <end position="97"/>
    </location>
</feature>
<evidence type="ECO:0000256" key="1">
    <source>
        <dbReference type="SAM" id="MobiDB-lite"/>
    </source>
</evidence>